<dbReference type="InterPro" id="IPR011990">
    <property type="entry name" value="TPR-like_helical_dom_sf"/>
</dbReference>
<dbReference type="InterPro" id="IPR051263">
    <property type="entry name" value="C-type_cytochrome_biogenesis"/>
</dbReference>
<feature type="repeat" description="TPR" evidence="5">
    <location>
        <begin position="156"/>
        <end position="189"/>
    </location>
</feature>
<evidence type="ECO:0000313" key="10">
    <source>
        <dbReference type="Proteomes" id="UP000270626"/>
    </source>
</evidence>
<dbReference type="SUPFAM" id="SSF48452">
    <property type="entry name" value="TPR-like"/>
    <property type="match status" value="1"/>
</dbReference>
<comment type="caution">
    <text evidence="9">The sequence shown here is derived from an EMBL/GenBank/DDBJ whole genome shotgun (WGS) entry which is preliminary data.</text>
</comment>
<evidence type="ECO:0000256" key="3">
    <source>
        <dbReference type="ARBA" id="ARBA00022748"/>
    </source>
</evidence>
<dbReference type="PANTHER" id="PTHR47870">
    <property type="entry name" value="CYTOCHROME C-TYPE BIOGENESIS PROTEIN CCMH"/>
    <property type="match status" value="1"/>
</dbReference>
<keyword evidence="3" id="KW-0201">Cytochrome c-type biogenesis</keyword>
<evidence type="ECO:0000256" key="1">
    <source>
        <dbReference type="ARBA" id="ARBA00004196"/>
    </source>
</evidence>
<dbReference type="OrthoDB" id="9776053at2"/>
<feature type="transmembrane region" description="Helical" evidence="7">
    <location>
        <begin position="6"/>
        <end position="26"/>
    </location>
</feature>
<reference evidence="9 10" key="1">
    <citation type="submission" date="2018-10" db="EMBL/GenBank/DDBJ databases">
        <title>Genomic Encyclopedia of Type Strains, Phase IV (KMG-IV): sequencing the most valuable type-strain genomes for metagenomic binning, comparative biology and taxonomic classification.</title>
        <authorList>
            <person name="Goeker M."/>
        </authorList>
    </citation>
    <scope>NUCLEOTIDE SEQUENCE [LARGE SCALE GENOMIC DNA]</scope>
    <source>
        <strain evidence="9 10">DSM 23841</strain>
    </source>
</reference>
<dbReference type="GO" id="GO:0017004">
    <property type="term" value="P:cytochrome complex assembly"/>
    <property type="evidence" value="ECO:0007669"/>
    <property type="project" value="UniProtKB-KW"/>
</dbReference>
<sequence>MTQFALYAILIIVATAALVLPSLWFGKRRRAVDADRKAANLAIFRDQLAELERERSEGSLTAEDYEQARSELQRRLLDEVDVADGDTAASPPTSRPTAIVLLLLLPIAAMGGYALLGNPAALDPVNTAPQKQMTAADIEGMVAKLAAKMQDNPDDMNGWVMLGRSYKMLGRYAEAVDAYAKAEAFIAQDPELLASYAETLAMASGKGLSGKARTLIDQALKLDPKHAHSLFLAGAAAMEAGDAKNGIAYWEALLPQVEAGSELDQMLRQGIEEMKKRGG</sequence>
<dbReference type="InterPro" id="IPR019734">
    <property type="entry name" value="TPR_rpt"/>
</dbReference>
<keyword evidence="7" id="KW-1133">Transmembrane helix</keyword>
<evidence type="ECO:0000256" key="7">
    <source>
        <dbReference type="SAM" id="Phobius"/>
    </source>
</evidence>
<dbReference type="Gene3D" id="1.25.40.10">
    <property type="entry name" value="Tetratricopeptide repeat domain"/>
    <property type="match status" value="1"/>
</dbReference>
<dbReference type="PROSITE" id="PS50005">
    <property type="entry name" value="TPR"/>
    <property type="match status" value="1"/>
</dbReference>
<keyword evidence="7" id="KW-0472">Membrane</keyword>
<evidence type="ECO:0000259" key="8">
    <source>
        <dbReference type="Pfam" id="PF23914"/>
    </source>
</evidence>
<dbReference type="InterPro" id="IPR017560">
    <property type="entry name" value="Cyt_c_biogenesis_CcmI"/>
</dbReference>
<evidence type="ECO:0000256" key="4">
    <source>
        <dbReference type="ARBA" id="ARBA00022803"/>
    </source>
</evidence>
<proteinExistence type="predicted"/>
<dbReference type="InterPro" id="IPR056413">
    <property type="entry name" value="TPR_CcmH_CycH"/>
</dbReference>
<organism evidence="9 10">
    <name type="scientific">Azonexus fungiphilus</name>
    <dbReference type="NCBI Taxonomy" id="146940"/>
    <lineage>
        <taxon>Bacteria</taxon>
        <taxon>Pseudomonadati</taxon>
        <taxon>Pseudomonadota</taxon>
        <taxon>Betaproteobacteria</taxon>
        <taxon>Rhodocyclales</taxon>
        <taxon>Azonexaceae</taxon>
        <taxon>Azonexus</taxon>
    </lineage>
</organism>
<keyword evidence="2" id="KW-0677">Repeat</keyword>
<evidence type="ECO:0000256" key="6">
    <source>
        <dbReference type="SAM" id="Coils"/>
    </source>
</evidence>
<accession>A0A495VUI1</accession>
<evidence type="ECO:0000256" key="2">
    <source>
        <dbReference type="ARBA" id="ARBA00022737"/>
    </source>
</evidence>
<comment type="subcellular location">
    <subcellularLocation>
        <location evidence="1">Cell envelope</location>
    </subcellularLocation>
</comment>
<feature type="coiled-coil region" evidence="6">
    <location>
        <begin position="34"/>
        <end position="68"/>
    </location>
</feature>
<dbReference type="Pfam" id="PF23914">
    <property type="entry name" value="TPR_CcmH_CycH"/>
    <property type="match status" value="1"/>
</dbReference>
<dbReference type="GO" id="GO:0005886">
    <property type="term" value="C:plasma membrane"/>
    <property type="evidence" value="ECO:0007669"/>
    <property type="project" value="TreeGrafter"/>
</dbReference>
<keyword evidence="7" id="KW-0812">Transmembrane</keyword>
<dbReference type="AlphaFoldDB" id="A0A495VUI1"/>
<keyword evidence="10" id="KW-1185">Reference proteome</keyword>
<keyword evidence="4 5" id="KW-0802">TPR repeat</keyword>
<feature type="domain" description="Cytochrome c-type biogenesis protein H TPR" evidence="8">
    <location>
        <begin position="128"/>
        <end position="261"/>
    </location>
</feature>
<dbReference type="Proteomes" id="UP000270626">
    <property type="component" value="Unassembled WGS sequence"/>
</dbReference>
<dbReference type="GO" id="GO:0030313">
    <property type="term" value="C:cell envelope"/>
    <property type="evidence" value="ECO:0007669"/>
    <property type="project" value="UniProtKB-SubCell"/>
</dbReference>
<evidence type="ECO:0000313" key="9">
    <source>
        <dbReference type="EMBL" id="RKT51308.1"/>
    </source>
</evidence>
<dbReference type="EMBL" id="RBXP01000016">
    <property type="protein sequence ID" value="RKT51308.1"/>
    <property type="molecule type" value="Genomic_DNA"/>
</dbReference>
<protein>
    <submittedName>
        <fullName evidence="9">Cytochrome c-type biogenesis protein CcmH</fullName>
    </submittedName>
</protein>
<name>A0A495VUI1_9RHOO</name>
<dbReference type="NCBIfam" id="TIGR03142">
    <property type="entry name" value="cytochro_ccmI"/>
    <property type="match status" value="1"/>
</dbReference>
<evidence type="ECO:0000256" key="5">
    <source>
        <dbReference type="PROSITE-ProRule" id="PRU00339"/>
    </source>
</evidence>
<keyword evidence="6" id="KW-0175">Coiled coil</keyword>
<dbReference type="RefSeq" id="WP_121458821.1">
    <property type="nucleotide sequence ID" value="NZ_RBXP01000016.1"/>
</dbReference>
<feature type="transmembrane region" description="Helical" evidence="7">
    <location>
        <begin position="98"/>
        <end position="116"/>
    </location>
</feature>
<dbReference type="PANTHER" id="PTHR47870:SF4">
    <property type="entry name" value="CYTOCHROME C-TYPE BIOGENESIS PROTEIN CYCH"/>
    <property type="match status" value="1"/>
</dbReference>
<gene>
    <name evidence="9" type="ORF">DFR40_2523</name>
</gene>